<protein>
    <submittedName>
        <fullName evidence="1">Uncharacterized protein</fullName>
    </submittedName>
</protein>
<gene>
    <name evidence="1" type="ORF">MON41_06000</name>
</gene>
<name>A0ABS9W292_9PROT</name>
<accession>A0ABS9W292</accession>
<reference evidence="1 2" key="1">
    <citation type="submission" date="2022-03" db="EMBL/GenBank/DDBJ databases">
        <title>Complete genome analysis of Roseomonas KG 17.1 : a prolific producer of plant growth promoters.</title>
        <authorList>
            <person name="Saadouli I."/>
            <person name="Najjari A."/>
            <person name="Mosbah A."/>
            <person name="Ouzari H.I."/>
        </authorList>
    </citation>
    <scope>NUCLEOTIDE SEQUENCE [LARGE SCALE GENOMIC DNA]</scope>
    <source>
        <strain evidence="1 2">KG17-1</strain>
    </source>
</reference>
<dbReference type="EMBL" id="JALBUU010000004">
    <property type="protein sequence ID" value="MCI0753317.1"/>
    <property type="molecule type" value="Genomic_DNA"/>
</dbReference>
<organism evidence="1 2">
    <name type="scientific">Teichococcus vastitatis</name>
    <dbReference type="NCBI Taxonomy" id="2307076"/>
    <lineage>
        <taxon>Bacteria</taxon>
        <taxon>Pseudomonadati</taxon>
        <taxon>Pseudomonadota</taxon>
        <taxon>Alphaproteobacteria</taxon>
        <taxon>Acetobacterales</taxon>
        <taxon>Roseomonadaceae</taxon>
        <taxon>Roseomonas</taxon>
    </lineage>
</organism>
<dbReference type="Proteomes" id="UP001201985">
    <property type="component" value="Unassembled WGS sequence"/>
</dbReference>
<proteinExistence type="predicted"/>
<comment type="caution">
    <text evidence="1">The sequence shown here is derived from an EMBL/GenBank/DDBJ whole genome shotgun (WGS) entry which is preliminary data.</text>
</comment>
<keyword evidence="2" id="KW-1185">Reference proteome</keyword>
<sequence length="66" mass="6755">MEHSLRQLEAGVSRQPMVLTGAMGKASAGLRAVPPRLQASCSNAAVLQASRALLADAIADLARQAG</sequence>
<evidence type="ECO:0000313" key="1">
    <source>
        <dbReference type="EMBL" id="MCI0753317.1"/>
    </source>
</evidence>
<dbReference type="RefSeq" id="WP_241792641.1">
    <property type="nucleotide sequence ID" value="NZ_JALBUU010000004.1"/>
</dbReference>
<evidence type="ECO:0000313" key="2">
    <source>
        <dbReference type="Proteomes" id="UP001201985"/>
    </source>
</evidence>